<dbReference type="PROSITE" id="PS01117">
    <property type="entry name" value="HTH_MARR_1"/>
    <property type="match status" value="1"/>
</dbReference>
<dbReference type="InterPro" id="IPR000835">
    <property type="entry name" value="HTH_MarR-typ"/>
</dbReference>
<dbReference type="Gene3D" id="1.10.10.10">
    <property type="entry name" value="Winged helix-like DNA-binding domain superfamily/Winged helix DNA-binding domain"/>
    <property type="match status" value="1"/>
</dbReference>
<dbReference type="InterPro" id="IPR036388">
    <property type="entry name" value="WH-like_DNA-bd_sf"/>
</dbReference>
<organism evidence="5">
    <name type="scientific">Chelativorans sp. (strain BNC1)</name>
    <dbReference type="NCBI Taxonomy" id="266779"/>
    <lineage>
        <taxon>Bacteria</taxon>
        <taxon>Pseudomonadati</taxon>
        <taxon>Pseudomonadota</taxon>
        <taxon>Alphaproteobacteria</taxon>
        <taxon>Hyphomicrobiales</taxon>
        <taxon>Phyllobacteriaceae</taxon>
        <taxon>Chelativorans</taxon>
    </lineage>
</organism>
<protein>
    <submittedName>
        <fullName evidence="5">Transcriptional regulator, MarR family</fullName>
    </submittedName>
</protein>
<gene>
    <name evidence="5" type="ordered locus">Meso_3221</name>
</gene>
<dbReference type="Pfam" id="PF12802">
    <property type="entry name" value="MarR_2"/>
    <property type="match status" value="1"/>
</dbReference>
<dbReference type="STRING" id="266779.Meso_3221"/>
<dbReference type="GO" id="GO:0006950">
    <property type="term" value="P:response to stress"/>
    <property type="evidence" value="ECO:0007669"/>
    <property type="project" value="TreeGrafter"/>
</dbReference>
<dbReference type="InterPro" id="IPR036390">
    <property type="entry name" value="WH_DNA-bd_sf"/>
</dbReference>
<reference evidence="5" key="1">
    <citation type="submission" date="2006-06" db="EMBL/GenBank/DDBJ databases">
        <title>Complete sequence of chromosome of Chelativorans sp. BNC1.</title>
        <authorList>
            <consortium name="US DOE Joint Genome Institute"/>
            <person name="Copeland A."/>
            <person name="Lucas S."/>
            <person name="Lapidus A."/>
            <person name="Barry K."/>
            <person name="Detter J.C."/>
            <person name="Glavina del Rio T."/>
            <person name="Hammon N."/>
            <person name="Israni S."/>
            <person name="Dalin E."/>
            <person name="Tice H."/>
            <person name="Pitluck S."/>
            <person name="Chertkov O."/>
            <person name="Brettin T."/>
            <person name="Bruce D."/>
            <person name="Han C."/>
            <person name="Tapia R."/>
            <person name="Gilna P."/>
            <person name="Schmutz J."/>
            <person name="Larimer F."/>
            <person name="Land M."/>
            <person name="Hauser L."/>
            <person name="Kyrpides N."/>
            <person name="Mikhailova N."/>
            <person name="Richardson P."/>
        </authorList>
    </citation>
    <scope>NUCLEOTIDE SEQUENCE</scope>
    <source>
        <strain evidence="5">BNC1</strain>
    </source>
</reference>
<dbReference type="OrthoDB" id="582199at2"/>
<dbReference type="EMBL" id="CP000390">
    <property type="protein sequence ID" value="ABG64593.1"/>
    <property type="molecule type" value="Genomic_DNA"/>
</dbReference>
<dbReference type="PANTHER" id="PTHR33164:SF64">
    <property type="entry name" value="TRANSCRIPTIONAL REGULATOR SLYA"/>
    <property type="match status" value="1"/>
</dbReference>
<accession>Q11DD2</accession>
<evidence type="ECO:0000313" key="5">
    <source>
        <dbReference type="EMBL" id="ABG64593.1"/>
    </source>
</evidence>
<dbReference type="PRINTS" id="PR00598">
    <property type="entry name" value="HTHMARR"/>
</dbReference>
<dbReference type="PROSITE" id="PS50995">
    <property type="entry name" value="HTH_MARR_2"/>
    <property type="match status" value="1"/>
</dbReference>
<evidence type="ECO:0000259" key="4">
    <source>
        <dbReference type="PROSITE" id="PS50995"/>
    </source>
</evidence>
<dbReference type="InterPro" id="IPR039422">
    <property type="entry name" value="MarR/SlyA-like"/>
</dbReference>
<dbReference type="AlphaFoldDB" id="Q11DD2"/>
<dbReference type="GO" id="GO:0003677">
    <property type="term" value="F:DNA binding"/>
    <property type="evidence" value="ECO:0007669"/>
    <property type="project" value="UniProtKB-KW"/>
</dbReference>
<name>Q11DD2_CHESB</name>
<dbReference type="InterPro" id="IPR023187">
    <property type="entry name" value="Tscrpt_reg_MarR-type_CS"/>
</dbReference>
<dbReference type="eggNOG" id="COG1846">
    <property type="taxonomic scope" value="Bacteria"/>
</dbReference>
<proteinExistence type="predicted"/>
<dbReference type="SMART" id="SM00347">
    <property type="entry name" value="HTH_MARR"/>
    <property type="match status" value="1"/>
</dbReference>
<dbReference type="PANTHER" id="PTHR33164">
    <property type="entry name" value="TRANSCRIPTIONAL REGULATOR, MARR FAMILY"/>
    <property type="match status" value="1"/>
</dbReference>
<keyword evidence="1" id="KW-0805">Transcription regulation</keyword>
<dbReference type="HOGENOM" id="CLU_083287_18_2_5"/>
<dbReference type="KEGG" id="mes:Meso_3221"/>
<evidence type="ECO:0000256" key="3">
    <source>
        <dbReference type="ARBA" id="ARBA00023163"/>
    </source>
</evidence>
<dbReference type="GO" id="GO:0003700">
    <property type="term" value="F:DNA-binding transcription factor activity"/>
    <property type="evidence" value="ECO:0007669"/>
    <property type="project" value="InterPro"/>
</dbReference>
<evidence type="ECO:0000256" key="1">
    <source>
        <dbReference type="ARBA" id="ARBA00023015"/>
    </source>
</evidence>
<keyword evidence="2" id="KW-0238">DNA-binding</keyword>
<dbReference type="SUPFAM" id="SSF46785">
    <property type="entry name" value="Winged helix' DNA-binding domain"/>
    <property type="match status" value="1"/>
</dbReference>
<evidence type="ECO:0000256" key="2">
    <source>
        <dbReference type="ARBA" id="ARBA00023125"/>
    </source>
</evidence>
<keyword evidence="3" id="KW-0804">Transcription</keyword>
<feature type="domain" description="HTH marR-type" evidence="4">
    <location>
        <begin position="7"/>
        <end position="141"/>
    </location>
</feature>
<sequence>MSITIDTNTFGFLLTDLARLIRADLDQRIVDEGIGLTPGEARTLLHAARAGEVRQNVLADRMGLEAMTLSTYVDRLEDRGLVQRVSDPSDRRAKLVRLTPAADEALQAIMRATAAVRGRAREGLSEEEWETLRQLLQKVRLNFSPAAEESGRE</sequence>